<protein>
    <recommendedName>
        <fullName evidence="14">Microbial collagenase</fullName>
    </recommendedName>
</protein>
<dbReference type="Gene3D" id="1.10.390.20">
    <property type="match status" value="1"/>
</dbReference>
<evidence type="ECO:0000256" key="1">
    <source>
        <dbReference type="ARBA" id="ARBA00001947"/>
    </source>
</evidence>
<evidence type="ECO:0000256" key="8">
    <source>
        <dbReference type="ARBA" id="ARBA00022833"/>
    </source>
</evidence>
<proteinExistence type="predicted"/>
<keyword evidence="5" id="KW-0479">Metal-binding</keyword>
<evidence type="ECO:0000313" key="12">
    <source>
        <dbReference type="EMBL" id="GAA4789748.1"/>
    </source>
</evidence>
<keyword evidence="9" id="KW-0482">Metalloprotease</keyword>
<evidence type="ECO:0000256" key="6">
    <source>
        <dbReference type="ARBA" id="ARBA00022729"/>
    </source>
</evidence>
<dbReference type="Proteomes" id="UP001501147">
    <property type="component" value="Unassembled WGS sequence"/>
</dbReference>
<evidence type="ECO:0000256" key="2">
    <source>
        <dbReference type="ARBA" id="ARBA00004613"/>
    </source>
</evidence>
<evidence type="ECO:0000313" key="13">
    <source>
        <dbReference type="Proteomes" id="UP001501147"/>
    </source>
</evidence>
<evidence type="ECO:0000256" key="9">
    <source>
        <dbReference type="ARBA" id="ARBA00023049"/>
    </source>
</evidence>
<feature type="compositionally biased region" description="Low complexity" evidence="10">
    <location>
        <begin position="23"/>
        <end position="48"/>
    </location>
</feature>
<evidence type="ECO:0000256" key="10">
    <source>
        <dbReference type="SAM" id="MobiDB-lite"/>
    </source>
</evidence>
<dbReference type="PRINTS" id="PR00931">
    <property type="entry name" value="MICOLLPTASE"/>
</dbReference>
<comment type="caution">
    <text evidence="12">The sequence shown here is derived from an EMBL/GenBank/DDBJ whole genome shotgun (WGS) entry which is preliminary data.</text>
</comment>
<evidence type="ECO:0000256" key="7">
    <source>
        <dbReference type="ARBA" id="ARBA00022801"/>
    </source>
</evidence>
<keyword evidence="4" id="KW-0645">Protease</keyword>
<dbReference type="InterPro" id="IPR002169">
    <property type="entry name" value="Peptidase_M9A/M9B"/>
</dbReference>
<dbReference type="PANTHER" id="PTHR13062:SF9">
    <property type="entry name" value="MICROBIAL COLLAGENASE"/>
    <property type="match status" value="1"/>
</dbReference>
<feature type="signal peptide" evidence="11">
    <location>
        <begin position="1"/>
        <end position="21"/>
    </location>
</feature>
<keyword evidence="3" id="KW-0964">Secreted</keyword>
<dbReference type="EMBL" id="BAABJV010000015">
    <property type="protein sequence ID" value="GAA4789748.1"/>
    <property type="molecule type" value="Genomic_DNA"/>
</dbReference>
<feature type="region of interest" description="Disordered" evidence="10">
    <location>
        <begin position="23"/>
        <end position="110"/>
    </location>
</feature>
<keyword evidence="7" id="KW-0378">Hydrolase</keyword>
<accession>A0ABP9B681</accession>
<dbReference type="Pfam" id="PF01752">
    <property type="entry name" value="Peptidase_M9"/>
    <property type="match status" value="1"/>
</dbReference>
<gene>
    <name evidence="12" type="ORF">GCM10023329_46560</name>
</gene>
<evidence type="ECO:0000256" key="11">
    <source>
        <dbReference type="SAM" id="SignalP"/>
    </source>
</evidence>
<keyword evidence="13" id="KW-1185">Reference proteome</keyword>
<comment type="cofactor">
    <cofactor evidence="1">
        <name>Zn(2+)</name>
        <dbReference type="ChEBI" id="CHEBI:29105"/>
    </cofactor>
</comment>
<evidence type="ECO:0008006" key="14">
    <source>
        <dbReference type="Google" id="ProtNLM"/>
    </source>
</evidence>
<evidence type="ECO:0000256" key="4">
    <source>
        <dbReference type="ARBA" id="ARBA00022670"/>
    </source>
</evidence>
<dbReference type="PANTHER" id="PTHR13062">
    <property type="entry name" value="COLLAGENASE"/>
    <property type="match status" value="1"/>
</dbReference>
<keyword evidence="8" id="KW-0862">Zinc</keyword>
<dbReference type="Gene3D" id="3.40.30.160">
    <property type="entry name" value="Collagenase ColT, N-terminal domain"/>
    <property type="match status" value="1"/>
</dbReference>
<sequence length="784" mass="82586">MRTSVAAAAAWAALLGPAAQAAAPPARTAPPAAALPAPGEAAGSPGDGPAHHGDGPAHHGGGAGRDGAEHRAAAPRVRSLPAPEGAENGRVPGPVGQGGAPTTTPRPTAAGTACTLDAVSALGPEPWADFLTDPAVLAGGCLRGLLWTWDDRLAPLTGAAHVQAASRRAEALSPGHDGRGGSHLEELFTYLHAVAHHASSRPGAAFGDPPALEAVRRAVAAFAAAPRSFDATGSNARTLREALYTAGAPGLRHHQLPLVRRVLGTAGPDRAGTRPDPAWAGAVRAGLTVNHLGLSPGDGDGAFRAAAASDPGYRAAFREFAGHTHLRGTAGEGLVREALAEYGRFSAVGALRESVAADLGALLEPVRTDWGEGSGPWASLAAWLIRLDACRPHGVCREDIERRLFPRTDRYDNGALVVRTALPRTLVDRLYYAAKQVSAQFHRVLGTSEPLADDPGRVLTVVLYASRSEYEVHHPLLTGLGSANGGIYIERGATLYTYQRRVPQDSSLTLEELFRHEYTHYLNGRYAIPGLFGEGPWYRADRTTAVDEGTAEFFAGSTRDDGVAVRRSLVRDIAADTASRPRMTVAQILDATYAGDGFRFYGYAGTLFSYLWSTRPALLGEMYAHLRAGDVAAFDGWRRRAGADADLQRGYDRFLDEQIAAVEGLFVPDTSHAPVDRLRYGSAAEVRAAFSEATRSAADCASNGDPGRPRFVCTGRITADLSQPRSPDRVLRDMAEAVDASLLDRARPAADNLADMNCSFGPVGVRADRAAGTSAFRCEGPLRG</sequence>
<evidence type="ECO:0000256" key="3">
    <source>
        <dbReference type="ARBA" id="ARBA00022525"/>
    </source>
</evidence>
<comment type="subcellular location">
    <subcellularLocation>
        <location evidence="2">Secreted</location>
    </subcellularLocation>
</comment>
<organism evidence="12 13">
    <name type="scientific">Streptomyces sanyensis</name>
    <dbReference type="NCBI Taxonomy" id="568869"/>
    <lineage>
        <taxon>Bacteria</taxon>
        <taxon>Bacillati</taxon>
        <taxon>Actinomycetota</taxon>
        <taxon>Actinomycetes</taxon>
        <taxon>Kitasatosporales</taxon>
        <taxon>Streptomycetaceae</taxon>
        <taxon>Streptomyces</taxon>
    </lineage>
</organism>
<keyword evidence="6 11" id="KW-0732">Signal</keyword>
<reference evidence="13" key="1">
    <citation type="journal article" date="2019" name="Int. J. Syst. Evol. Microbiol.">
        <title>The Global Catalogue of Microorganisms (GCM) 10K type strain sequencing project: providing services to taxonomists for standard genome sequencing and annotation.</title>
        <authorList>
            <consortium name="The Broad Institute Genomics Platform"/>
            <consortium name="The Broad Institute Genome Sequencing Center for Infectious Disease"/>
            <person name="Wu L."/>
            <person name="Ma J."/>
        </authorList>
    </citation>
    <scope>NUCLEOTIDE SEQUENCE [LARGE SCALE GENOMIC DNA]</scope>
    <source>
        <strain evidence="13">JCM 18324</strain>
    </source>
</reference>
<evidence type="ECO:0000256" key="5">
    <source>
        <dbReference type="ARBA" id="ARBA00022723"/>
    </source>
</evidence>
<feature type="compositionally biased region" description="Low complexity" evidence="10">
    <location>
        <begin position="100"/>
        <end position="110"/>
    </location>
</feature>
<name>A0ABP9B681_9ACTN</name>
<feature type="chain" id="PRO_5047281070" description="Microbial collagenase" evidence="11">
    <location>
        <begin position="22"/>
        <end position="784"/>
    </location>
</feature>